<keyword evidence="1" id="KW-0496">Mitochondrion</keyword>
<dbReference type="EMBL" id="LKAM01000001">
    <property type="protein sequence ID" value="KUM51307.1"/>
    <property type="molecule type" value="Genomic_DNA"/>
</dbReference>
<reference evidence="1" key="1">
    <citation type="journal article" date="2015" name="Genome Biol. Evol.">
        <title>Organellar Genomes of White Spruce (Picea glauca): Assembly and Annotation.</title>
        <authorList>
            <person name="Jackman S.D."/>
            <person name="Warren R.L."/>
            <person name="Gibb E.A."/>
            <person name="Vandervalk B.P."/>
            <person name="Mohamadi H."/>
            <person name="Chu J."/>
            <person name="Raymond A."/>
            <person name="Pleasance S."/>
            <person name="Coope R."/>
            <person name="Wildung M.R."/>
            <person name="Ritland C.E."/>
            <person name="Bousquet J."/>
            <person name="Jones S.J."/>
            <person name="Bohlmann J."/>
            <person name="Birol I."/>
        </authorList>
    </citation>
    <scope>NUCLEOTIDE SEQUENCE [LARGE SCALE GENOMIC DNA]</scope>
    <source>
        <tissue evidence="1">Flushing bud</tissue>
    </source>
</reference>
<sequence>MYRTYLFSSPRSNGLGALKSSFCKTNIKYSPANDLYLSIYLKVGNFVIEVNYFLPLRGLRIAI</sequence>
<name>A0A124GPA1_PICGL</name>
<proteinExistence type="predicted"/>
<geneLocation type="mitochondrion" evidence="1"/>
<organism evidence="1">
    <name type="scientific">Picea glauca</name>
    <name type="common">White spruce</name>
    <name type="synonym">Pinus glauca</name>
    <dbReference type="NCBI Taxonomy" id="3330"/>
    <lineage>
        <taxon>Eukaryota</taxon>
        <taxon>Viridiplantae</taxon>
        <taxon>Streptophyta</taxon>
        <taxon>Embryophyta</taxon>
        <taxon>Tracheophyta</taxon>
        <taxon>Spermatophyta</taxon>
        <taxon>Pinopsida</taxon>
        <taxon>Pinidae</taxon>
        <taxon>Conifers I</taxon>
        <taxon>Pinales</taxon>
        <taxon>Pinaceae</taxon>
        <taxon>Picea</taxon>
    </lineage>
</organism>
<protein>
    <submittedName>
        <fullName evidence="1">Uncharacterized protein</fullName>
    </submittedName>
</protein>
<accession>A0A124GPA1</accession>
<gene>
    <name evidence="1" type="ORF">ABT39_MTgene1154</name>
</gene>
<evidence type="ECO:0000313" key="1">
    <source>
        <dbReference type="EMBL" id="KUM51307.1"/>
    </source>
</evidence>
<comment type="caution">
    <text evidence="1">The sequence shown here is derived from an EMBL/GenBank/DDBJ whole genome shotgun (WGS) entry which is preliminary data.</text>
</comment>
<dbReference type="AlphaFoldDB" id="A0A124GPA1"/>